<proteinExistence type="predicted"/>
<evidence type="ECO:0000313" key="2">
    <source>
        <dbReference type="EMBL" id="RPA80813.1"/>
    </source>
</evidence>
<evidence type="ECO:0000313" key="3">
    <source>
        <dbReference type="Proteomes" id="UP000275078"/>
    </source>
</evidence>
<keyword evidence="3" id="KW-1185">Reference proteome</keyword>
<reference evidence="2 3" key="1">
    <citation type="journal article" date="2018" name="Nat. Ecol. Evol.">
        <title>Pezizomycetes genomes reveal the molecular basis of ectomycorrhizal truffle lifestyle.</title>
        <authorList>
            <person name="Murat C."/>
            <person name="Payen T."/>
            <person name="Noel B."/>
            <person name="Kuo A."/>
            <person name="Morin E."/>
            <person name="Chen J."/>
            <person name="Kohler A."/>
            <person name="Krizsan K."/>
            <person name="Balestrini R."/>
            <person name="Da Silva C."/>
            <person name="Montanini B."/>
            <person name="Hainaut M."/>
            <person name="Levati E."/>
            <person name="Barry K.W."/>
            <person name="Belfiori B."/>
            <person name="Cichocki N."/>
            <person name="Clum A."/>
            <person name="Dockter R.B."/>
            <person name="Fauchery L."/>
            <person name="Guy J."/>
            <person name="Iotti M."/>
            <person name="Le Tacon F."/>
            <person name="Lindquist E.A."/>
            <person name="Lipzen A."/>
            <person name="Malagnac F."/>
            <person name="Mello A."/>
            <person name="Molinier V."/>
            <person name="Miyauchi S."/>
            <person name="Poulain J."/>
            <person name="Riccioni C."/>
            <person name="Rubini A."/>
            <person name="Sitrit Y."/>
            <person name="Splivallo R."/>
            <person name="Traeger S."/>
            <person name="Wang M."/>
            <person name="Zifcakova L."/>
            <person name="Wipf D."/>
            <person name="Zambonelli A."/>
            <person name="Paolocci F."/>
            <person name="Nowrousian M."/>
            <person name="Ottonello S."/>
            <person name="Baldrian P."/>
            <person name="Spatafora J.W."/>
            <person name="Henrissat B."/>
            <person name="Nagy L.G."/>
            <person name="Aury J.M."/>
            <person name="Wincker P."/>
            <person name="Grigoriev I.V."/>
            <person name="Bonfante P."/>
            <person name="Martin F.M."/>
        </authorList>
    </citation>
    <scope>NUCLEOTIDE SEQUENCE [LARGE SCALE GENOMIC DNA]</scope>
    <source>
        <strain evidence="2 3">RN42</strain>
    </source>
</reference>
<organism evidence="2 3">
    <name type="scientific">Ascobolus immersus RN42</name>
    <dbReference type="NCBI Taxonomy" id="1160509"/>
    <lineage>
        <taxon>Eukaryota</taxon>
        <taxon>Fungi</taxon>
        <taxon>Dikarya</taxon>
        <taxon>Ascomycota</taxon>
        <taxon>Pezizomycotina</taxon>
        <taxon>Pezizomycetes</taxon>
        <taxon>Pezizales</taxon>
        <taxon>Ascobolaceae</taxon>
        <taxon>Ascobolus</taxon>
    </lineage>
</organism>
<protein>
    <submittedName>
        <fullName evidence="2">Uncharacterized protein</fullName>
    </submittedName>
</protein>
<dbReference type="Proteomes" id="UP000275078">
    <property type="component" value="Unassembled WGS sequence"/>
</dbReference>
<evidence type="ECO:0000256" key="1">
    <source>
        <dbReference type="SAM" id="MobiDB-lite"/>
    </source>
</evidence>
<name>A0A3N4I3Y0_ASCIM</name>
<dbReference type="AlphaFoldDB" id="A0A3N4I3Y0"/>
<sequence length="331" mass="36964">MPSITPGFNNGVDTLRQLNDLVDDVWKCQSFGQAWMSMRFLETLRYQHPLGHIYLSRMRTTGSVLPGEVNSAEWELAREELLNHPCIVRLIDEITREIETSPNATCCGLAVNVGERLKDRRPDLEGKISYHHTGSHGLGSAKEGGEITVWDSSAGAAVSISRCTTTAPQNEKKNPAQMPRLTSPASSWSKVNYSRQPLRTKLQSVSTMPSATELMKASLKGVMGRSSSCIYFRTTQAYENISSDNSFSYMVVIDMKTGEIVIKDPRIAKKKKEHLLGKFILSRALQWNVVQAGLLEFLTGTRDTIDGESNKLQLDRNEDCILRLGKLFHSN</sequence>
<feature type="region of interest" description="Disordered" evidence="1">
    <location>
        <begin position="164"/>
        <end position="193"/>
    </location>
</feature>
<accession>A0A3N4I3Y0</accession>
<feature type="compositionally biased region" description="Polar residues" evidence="1">
    <location>
        <begin position="183"/>
        <end position="193"/>
    </location>
</feature>
<dbReference type="EMBL" id="ML119684">
    <property type="protein sequence ID" value="RPA80813.1"/>
    <property type="molecule type" value="Genomic_DNA"/>
</dbReference>
<gene>
    <name evidence="2" type="ORF">BJ508DRAFT_326908</name>
</gene>